<evidence type="ECO:0000256" key="5">
    <source>
        <dbReference type="ARBA" id="ARBA00015519"/>
    </source>
</evidence>
<dbReference type="EMBL" id="CAKOGL010000023">
    <property type="protein sequence ID" value="CAH2101079.1"/>
    <property type="molecule type" value="Genomic_DNA"/>
</dbReference>
<evidence type="ECO:0000313" key="14">
    <source>
        <dbReference type="EMBL" id="CAH2101079.1"/>
    </source>
</evidence>
<organism evidence="14 15">
    <name type="scientific">Euphydryas editha</name>
    <name type="common">Edith's checkerspot</name>
    <dbReference type="NCBI Taxonomy" id="104508"/>
    <lineage>
        <taxon>Eukaryota</taxon>
        <taxon>Metazoa</taxon>
        <taxon>Ecdysozoa</taxon>
        <taxon>Arthropoda</taxon>
        <taxon>Hexapoda</taxon>
        <taxon>Insecta</taxon>
        <taxon>Pterygota</taxon>
        <taxon>Neoptera</taxon>
        <taxon>Endopterygota</taxon>
        <taxon>Lepidoptera</taxon>
        <taxon>Glossata</taxon>
        <taxon>Ditrysia</taxon>
        <taxon>Papilionoidea</taxon>
        <taxon>Nymphalidae</taxon>
        <taxon>Nymphalinae</taxon>
        <taxon>Euphydryas</taxon>
    </lineage>
</organism>
<evidence type="ECO:0000256" key="1">
    <source>
        <dbReference type="ARBA" id="ARBA00001968"/>
    </source>
</evidence>
<evidence type="ECO:0000256" key="2">
    <source>
        <dbReference type="ARBA" id="ARBA00004123"/>
    </source>
</evidence>
<comment type="caution">
    <text evidence="14">The sequence shown here is derived from an EMBL/GenBank/DDBJ whole genome shotgun (WGS) entry which is preliminary data.</text>
</comment>
<accession>A0AAU9UU10</accession>
<dbReference type="PRINTS" id="PR02086">
    <property type="entry name" value="PUTNUCHARBI1"/>
</dbReference>
<dbReference type="GO" id="GO:0004518">
    <property type="term" value="F:nuclease activity"/>
    <property type="evidence" value="ECO:0007669"/>
    <property type="project" value="UniProtKB-KW"/>
</dbReference>
<dbReference type="Pfam" id="PF13359">
    <property type="entry name" value="DDE_Tnp_4"/>
    <property type="match status" value="1"/>
</dbReference>
<evidence type="ECO:0000256" key="8">
    <source>
        <dbReference type="ARBA" id="ARBA00022723"/>
    </source>
</evidence>
<dbReference type="PANTHER" id="PTHR22930">
    <property type="match status" value="1"/>
</dbReference>
<dbReference type="GO" id="GO:0005634">
    <property type="term" value="C:nucleus"/>
    <property type="evidence" value="ECO:0007669"/>
    <property type="project" value="UniProtKB-SubCell"/>
</dbReference>
<dbReference type="InterPro" id="IPR026103">
    <property type="entry name" value="HARBI1_animal"/>
</dbReference>
<keyword evidence="6" id="KW-0963">Cytoplasm</keyword>
<evidence type="ECO:0000256" key="12">
    <source>
        <dbReference type="ARBA" id="ARBA00045850"/>
    </source>
</evidence>
<comment type="function">
    <text evidence="12">Transposase-derived protein that may have nuclease activity. Does not have transposase activity.</text>
</comment>
<evidence type="ECO:0000256" key="6">
    <source>
        <dbReference type="ARBA" id="ARBA00022490"/>
    </source>
</evidence>
<evidence type="ECO:0000256" key="4">
    <source>
        <dbReference type="ARBA" id="ARBA00006958"/>
    </source>
</evidence>
<protein>
    <recommendedName>
        <fullName evidence="5">Putative nuclease HARBI1</fullName>
    </recommendedName>
    <alternativeName>
        <fullName evidence="11">Harbinger transposase-derived nuclease</fullName>
    </alternativeName>
</protein>
<gene>
    <name evidence="14" type="ORF">EEDITHA_LOCUS15872</name>
</gene>
<evidence type="ECO:0000256" key="3">
    <source>
        <dbReference type="ARBA" id="ARBA00004496"/>
    </source>
</evidence>
<evidence type="ECO:0000256" key="9">
    <source>
        <dbReference type="ARBA" id="ARBA00022801"/>
    </source>
</evidence>
<keyword evidence="9" id="KW-0378">Hydrolase</keyword>
<evidence type="ECO:0000313" key="15">
    <source>
        <dbReference type="Proteomes" id="UP001153954"/>
    </source>
</evidence>
<dbReference type="GO" id="GO:0016787">
    <property type="term" value="F:hydrolase activity"/>
    <property type="evidence" value="ECO:0007669"/>
    <property type="project" value="UniProtKB-KW"/>
</dbReference>
<evidence type="ECO:0000256" key="11">
    <source>
        <dbReference type="ARBA" id="ARBA00030126"/>
    </source>
</evidence>
<keyword evidence="7" id="KW-0540">Nuclease</keyword>
<dbReference type="GO" id="GO:0046872">
    <property type="term" value="F:metal ion binding"/>
    <property type="evidence" value="ECO:0007669"/>
    <property type="project" value="UniProtKB-KW"/>
</dbReference>
<dbReference type="InterPro" id="IPR027806">
    <property type="entry name" value="HARBI1_dom"/>
</dbReference>
<dbReference type="Proteomes" id="UP001153954">
    <property type="component" value="Unassembled WGS sequence"/>
</dbReference>
<keyword evidence="8" id="KW-0479">Metal-binding</keyword>
<dbReference type="InterPro" id="IPR045249">
    <property type="entry name" value="HARBI1-like"/>
</dbReference>
<name>A0AAU9UU10_EUPED</name>
<dbReference type="GO" id="GO:0005737">
    <property type="term" value="C:cytoplasm"/>
    <property type="evidence" value="ECO:0007669"/>
    <property type="project" value="UniProtKB-SubCell"/>
</dbReference>
<comment type="similarity">
    <text evidence="4">Belongs to the HARBI1 family.</text>
</comment>
<evidence type="ECO:0000259" key="13">
    <source>
        <dbReference type="Pfam" id="PF13359"/>
    </source>
</evidence>
<dbReference type="PANTHER" id="PTHR22930:SF85">
    <property type="entry name" value="GH03217P-RELATED"/>
    <property type="match status" value="1"/>
</dbReference>
<dbReference type="AlphaFoldDB" id="A0AAU9UU10"/>
<proteinExistence type="inferred from homology"/>
<comment type="subcellular location">
    <subcellularLocation>
        <location evidence="3">Cytoplasm</location>
    </subcellularLocation>
    <subcellularLocation>
        <location evidence="2">Nucleus</location>
    </subcellularLocation>
</comment>
<evidence type="ECO:0000256" key="10">
    <source>
        <dbReference type="ARBA" id="ARBA00023242"/>
    </source>
</evidence>
<feature type="domain" description="DDE Tnp4" evidence="13">
    <location>
        <begin position="173"/>
        <end position="325"/>
    </location>
</feature>
<keyword evidence="10" id="KW-0539">Nucleus</keyword>
<sequence>MDSCEFMVVFLTKRMRDNDSESSSSSDDMWEAALSVRGQRQLRPRIIGYNDVVACYTDHEFKSHFRMSRATFQYLHGMMQKDLLRKVKGCPCIPSQTQLMIALWKMATADSYRSVCDRFNVGRATAVRAVRRVTRALFKRAPLFIQWPTGDDATTVMQGFEESSGFPKIIGAIDGTHIRINATKEDQRAYVNRKGYHSIHLQLVCDHRCLITNCYAGHPGSIHDQRCISEISEFLNDEQNFPSDSHLVGDAAYELQQHLMTPFRDNGFLTRRQENYNYQHSAARIAVERCIGLLKGRMRSLLHCLPMTRVDLMAKYIVACCVIHNICTLRNDEITVLPQNVNENQENNNVCQVANQNAVIQKSIRIMENLP</sequence>
<evidence type="ECO:0000256" key="7">
    <source>
        <dbReference type="ARBA" id="ARBA00022722"/>
    </source>
</evidence>
<comment type="cofactor">
    <cofactor evidence="1">
        <name>a divalent metal cation</name>
        <dbReference type="ChEBI" id="CHEBI:60240"/>
    </cofactor>
</comment>
<reference evidence="14" key="1">
    <citation type="submission" date="2022-03" db="EMBL/GenBank/DDBJ databases">
        <authorList>
            <person name="Tunstrom K."/>
        </authorList>
    </citation>
    <scope>NUCLEOTIDE SEQUENCE</scope>
</reference>
<keyword evidence="15" id="KW-1185">Reference proteome</keyword>